<dbReference type="InterPro" id="IPR039910">
    <property type="entry name" value="D15-like"/>
</dbReference>
<comment type="subcellular location">
    <subcellularLocation>
        <location evidence="1">Membrane</location>
    </subcellularLocation>
</comment>
<evidence type="ECO:0000259" key="6">
    <source>
        <dbReference type="Pfam" id="PF01103"/>
    </source>
</evidence>
<dbReference type="InterPro" id="IPR000184">
    <property type="entry name" value="Bac_surfAg_D15"/>
</dbReference>
<keyword evidence="4" id="KW-0472">Membrane</keyword>
<feature type="domain" description="POTRA" evidence="7">
    <location>
        <begin position="202"/>
        <end position="259"/>
    </location>
</feature>
<dbReference type="Pfam" id="PF01103">
    <property type="entry name" value="Omp85"/>
    <property type="match status" value="1"/>
</dbReference>
<dbReference type="PANTHER" id="PTHR12815">
    <property type="entry name" value="SORTING AND ASSEMBLY MACHINERY SAMM50 PROTEIN FAMILY MEMBER"/>
    <property type="match status" value="1"/>
</dbReference>
<comment type="caution">
    <text evidence="8">The sequence shown here is derived from an EMBL/GenBank/DDBJ whole genome shotgun (WGS) entry which is preliminary data.</text>
</comment>
<dbReference type="EMBL" id="SWAU01000039">
    <property type="protein sequence ID" value="TKA97421.1"/>
    <property type="molecule type" value="Genomic_DNA"/>
</dbReference>
<evidence type="ECO:0000256" key="5">
    <source>
        <dbReference type="SAM" id="SignalP"/>
    </source>
</evidence>
<dbReference type="PANTHER" id="PTHR12815:SF18">
    <property type="entry name" value="SORTING AND ASSEMBLY MACHINERY COMPONENT 50 HOMOLOG"/>
    <property type="match status" value="1"/>
</dbReference>
<proteinExistence type="predicted"/>
<keyword evidence="3" id="KW-0812">Transmembrane</keyword>
<feature type="domain" description="Bacterial surface antigen (D15)" evidence="6">
    <location>
        <begin position="302"/>
        <end position="602"/>
    </location>
</feature>
<dbReference type="InterPro" id="IPR010827">
    <property type="entry name" value="BamA/TamA_POTRA"/>
</dbReference>
<evidence type="ECO:0000256" key="1">
    <source>
        <dbReference type="ARBA" id="ARBA00004370"/>
    </source>
</evidence>
<name>A0A4U0Z4I8_9RHOB</name>
<evidence type="ECO:0000256" key="2">
    <source>
        <dbReference type="ARBA" id="ARBA00022452"/>
    </source>
</evidence>
<evidence type="ECO:0000259" key="7">
    <source>
        <dbReference type="Pfam" id="PF07244"/>
    </source>
</evidence>
<evidence type="ECO:0000313" key="9">
    <source>
        <dbReference type="Proteomes" id="UP000306340"/>
    </source>
</evidence>
<reference evidence="8 9" key="1">
    <citation type="submission" date="2019-04" db="EMBL/GenBank/DDBJ databases">
        <title>Crypto-aerobic microbial life in anoxic (sulfidic) marine sediments.</title>
        <authorList>
            <person name="Bhattacharya S."/>
            <person name="Roy C."/>
            <person name="Mondal N."/>
            <person name="Sarkar J."/>
            <person name="Mandal S."/>
            <person name="Rameez M.J."/>
            <person name="Ghosh W."/>
        </authorList>
    </citation>
    <scope>NUCLEOTIDE SEQUENCE [LARGE SCALE GENOMIC DNA]</scope>
    <source>
        <strain evidence="8 9">SBBC</strain>
    </source>
</reference>
<keyword evidence="5" id="KW-0732">Signal</keyword>
<feature type="signal peptide" evidence="5">
    <location>
        <begin position="1"/>
        <end position="25"/>
    </location>
</feature>
<dbReference type="Pfam" id="PF07244">
    <property type="entry name" value="POTRA"/>
    <property type="match status" value="1"/>
</dbReference>
<gene>
    <name evidence="8" type="ORF">FAZ78_06220</name>
</gene>
<feature type="chain" id="PRO_5020786895" evidence="5">
    <location>
        <begin position="26"/>
        <end position="602"/>
    </location>
</feature>
<dbReference type="Gene3D" id="2.40.160.50">
    <property type="entry name" value="membrane protein fhac: a member of the omp85/tpsb transporter family"/>
    <property type="match status" value="1"/>
</dbReference>
<dbReference type="AlphaFoldDB" id="A0A4U0Z4I8"/>
<organism evidence="8 9">
    <name type="scientific">Cereibacter changlensis</name>
    <dbReference type="NCBI Taxonomy" id="402884"/>
    <lineage>
        <taxon>Bacteria</taxon>
        <taxon>Pseudomonadati</taxon>
        <taxon>Pseudomonadota</taxon>
        <taxon>Alphaproteobacteria</taxon>
        <taxon>Rhodobacterales</taxon>
        <taxon>Paracoccaceae</taxon>
        <taxon>Cereibacter</taxon>
    </lineage>
</organism>
<sequence length="602" mass="63611">MAGLRLTSLGVALAAACIATPAAQALEALDFRVAGGNSDLEDALRRSSLLLAAESEGETEAQDLYGAARAEYARLVAAAYGLGYYSPVVNVLIDGREAAGIAPLNAPATIRRIEVRVDPGPAFVFGAARIAPLAPETELPEGFAAGQPAESGLIQSAVSAAVNGWRGVGFAKVATSSENIVADHARRVLNADIGLNPGPRLRFGRLAIEGIDRMSERRTRKIAGLPEGETYDPEELERSAERLRRTGVFRSVTLEEDERVTPPDLLGITATLVEEKTRRYSLGAEISSTEGATLSALWMHRNLLGGAERLTVSGEIANLGASNSGVDYVLGVTLDRPATLTADTTLSFHIDVARLDEEDYVADLSTVGATFSHIFTEQLSASVGVEYSYADVTDDAGEYLYRNLSLPLGVIWNTRDEDLDATEGYYVDAMLTPFLGFGTTDSGGQFKLDARAYRSFGEERRVTFAGRAQAGAVFGSDLYATPRDLLFYSGGGGTVRGQPYQSLGVRPDPADEDYKIGGTEFAALSLEARVGVTEKIGVVGFVDAGYVSASGVDSLGDDFHAGAGLGLRYDTGFGPIRVDVATPVSGDTGDGVQIYVGIGQSF</sequence>
<evidence type="ECO:0000313" key="8">
    <source>
        <dbReference type="EMBL" id="TKA97421.1"/>
    </source>
</evidence>
<protein>
    <submittedName>
        <fullName evidence="8">Outer membrane protein assembly factor</fullName>
    </submittedName>
</protein>
<evidence type="ECO:0000256" key="4">
    <source>
        <dbReference type="ARBA" id="ARBA00023136"/>
    </source>
</evidence>
<dbReference type="Gene3D" id="3.10.20.310">
    <property type="entry name" value="membrane protein fhac"/>
    <property type="match status" value="1"/>
</dbReference>
<dbReference type="GO" id="GO:0019867">
    <property type="term" value="C:outer membrane"/>
    <property type="evidence" value="ECO:0007669"/>
    <property type="project" value="InterPro"/>
</dbReference>
<dbReference type="Proteomes" id="UP000306340">
    <property type="component" value="Unassembled WGS sequence"/>
</dbReference>
<evidence type="ECO:0000256" key="3">
    <source>
        <dbReference type="ARBA" id="ARBA00022692"/>
    </source>
</evidence>
<keyword evidence="2" id="KW-1134">Transmembrane beta strand</keyword>
<accession>A0A4U0Z4I8</accession>
<dbReference type="PROSITE" id="PS51257">
    <property type="entry name" value="PROKAR_LIPOPROTEIN"/>
    <property type="match status" value="1"/>
</dbReference>